<feature type="compositionally biased region" description="Basic residues" evidence="8">
    <location>
        <begin position="182"/>
        <end position="194"/>
    </location>
</feature>
<dbReference type="EnsemblMetazoa" id="G5068.1">
    <property type="protein sequence ID" value="G5068.1:cds"/>
    <property type="gene ID" value="G5068"/>
</dbReference>
<dbReference type="Gene3D" id="1.25.40.20">
    <property type="entry name" value="Ankyrin repeat-containing domain"/>
    <property type="match status" value="4"/>
</dbReference>
<proteinExistence type="predicted"/>
<feature type="region of interest" description="Disordered" evidence="8">
    <location>
        <begin position="1322"/>
        <end position="1341"/>
    </location>
</feature>
<feature type="region of interest" description="Disordered" evidence="8">
    <location>
        <begin position="157"/>
        <end position="217"/>
    </location>
</feature>
<accession>A0A8W8N2X5</accession>
<feature type="transmembrane region" description="Helical" evidence="9">
    <location>
        <begin position="1004"/>
        <end position="1024"/>
    </location>
</feature>
<feature type="repeat" description="ANK" evidence="7">
    <location>
        <begin position="545"/>
        <end position="577"/>
    </location>
</feature>
<evidence type="ECO:0000256" key="6">
    <source>
        <dbReference type="ARBA" id="ARBA00023136"/>
    </source>
</evidence>
<feature type="repeat" description="ANK" evidence="7">
    <location>
        <begin position="610"/>
        <end position="642"/>
    </location>
</feature>
<evidence type="ECO:0000256" key="8">
    <source>
        <dbReference type="SAM" id="MobiDB-lite"/>
    </source>
</evidence>
<keyword evidence="3" id="KW-0677">Repeat</keyword>
<name>A0A8W8N2X5_MAGGI</name>
<dbReference type="Proteomes" id="UP000005408">
    <property type="component" value="Unassembled WGS sequence"/>
</dbReference>
<dbReference type="SUPFAM" id="SSF48403">
    <property type="entry name" value="Ankyrin repeat"/>
    <property type="match status" value="2"/>
</dbReference>
<feature type="compositionally biased region" description="Basic residues" evidence="8">
    <location>
        <begin position="161"/>
        <end position="173"/>
    </location>
</feature>
<evidence type="ECO:0000256" key="7">
    <source>
        <dbReference type="PROSITE-ProRule" id="PRU00023"/>
    </source>
</evidence>
<feature type="transmembrane region" description="Helical" evidence="9">
    <location>
        <begin position="1071"/>
        <end position="1091"/>
    </location>
</feature>
<feature type="compositionally biased region" description="Polar residues" evidence="8">
    <location>
        <begin position="1322"/>
        <end position="1334"/>
    </location>
</feature>
<feature type="transmembrane region" description="Helical" evidence="9">
    <location>
        <begin position="959"/>
        <end position="984"/>
    </location>
</feature>
<dbReference type="Pfam" id="PF00023">
    <property type="entry name" value="Ank"/>
    <property type="match status" value="1"/>
</dbReference>
<evidence type="ECO:0000313" key="12">
    <source>
        <dbReference type="Proteomes" id="UP000005408"/>
    </source>
</evidence>
<dbReference type="PANTHER" id="PTHR24161">
    <property type="entry name" value="ANK_REP_REGION DOMAIN-CONTAINING PROTEIN-RELATED"/>
    <property type="match status" value="1"/>
</dbReference>
<dbReference type="Pfam" id="PF13637">
    <property type="entry name" value="Ank_4"/>
    <property type="match status" value="1"/>
</dbReference>
<feature type="repeat" description="ANK" evidence="7">
    <location>
        <begin position="419"/>
        <end position="447"/>
    </location>
</feature>
<dbReference type="PROSITE" id="PS50088">
    <property type="entry name" value="ANK_REPEAT"/>
    <property type="match status" value="7"/>
</dbReference>
<evidence type="ECO:0000256" key="4">
    <source>
        <dbReference type="ARBA" id="ARBA00022989"/>
    </source>
</evidence>
<evidence type="ECO:0000256" key="9">
    <source>
        <dbReference type="SAM" id="Phobius"/>
    </source>
</evidence>
<comment type="subcellular location">
    <subcellularLocation>
        <location evidence="1">Membrane</location>
        <topology evidence="1">Multi-pass membrane protein</topology>
    </subcellularLocation>
</comment>
<feature type="repeat" description="ANK" evidence="7">
    <location>
        <begin position="485"/>
        <end position="517"/>
    </location>
</feature>
<dbReference type="InterPro" id="IPR036770">
    <property type="entry name" value="Ankyrin_rpt-contain_sf"/>
</dbReference>
<reference evidence="11" key="1">
    <citation type="submission" date="2022-08" db="UniProtKB">
        <authorList>
            <consortium name="EnsemblMetazoa"/>
        </authorList>
    </citation>
    <scope>IDENTIFICATION</scope>
    <source>
        <strain evidence="11">05x7-T-G4-1.051#20</strain>
    </source>
</reference>
<keyword evidence="6 9" id="KW-0472">Membrane</keyword>
<feature type="transmembrane region" description="Helical" evidence="9">
    <location>
        <begin position="1045"/>
        <end position="1065"/>
    </location>
</feature>
<evidence type="ECO:0000256" key="3">
    <source>
        <dbReference type="ARBA" id="ARBA00022737"/>
    </source>
</evidence>
<organism evidence="11 12">
    <name type="scientific">Magallana gigas</name>
    <name type="common">Pacific oyster</name>
    <name type="synonym">Crassostrea gigas</name>
    <dbReference type="NCBI Taxonomy" id="29159"/>
    <lineage>
        <taxon>Eukaryota</taxon>
        <taxon>Metazoa</taxon>
        <taxon>Spiralia</taxon>
        <taxon>Lophotrochozoa</taxon>
        <taxon>Mollusca</taxon>
        <taxon>Bivalvia</taxon>
        <taxon>Autobranchia</taxon>
        <taxon>Pteriomorphia</taxon>
        <taxon>Ostreida</taxon>
        <taxon>Ostreoidea</taxon>
        <taxon>Ostreidae</taxon>
        <taxon>Magallana</taxon>
    </lineage>
</organism>
<dbReference type="PROSITE" id="PS50297">
    <property type="entry name" value="ANK_REP_REGION"/>
    <property type="match status" value="5"/>
</dbReference>
<feature type="transmembrane region" description="Helical" evidence="9">
    <location>
        <begin position="1182"/>
        <end position="1203"/>
    </location>
</feature>
<evidence type="ECO:0000256" key="1">
    <source>
        <dbReference type="ARBA" id="ARBA00004141"/>
    </source>
</evidence>
<dbReference type="GO" id="GO:0016020">
    <property type="term" value="C:membrane"/>
    <property type="evidence" value="ECO:0007669"/>
    <property type="project" value="UniProtKB-SubCell"/>
</dbReference>
<evidence type="ECO:0000256" key="2">
    <source>
        <dbReference type="ARBA" id="ARBA00022692"/>
    </source>
</evidence>
<dbReference type="PANTHER" id="PTHR24161:SF121">
    <property type="entry name" value="M-PHASE PHOSPHOPROTEIN 8"/>
    <property type="match status" value="1"/>
</dbReference>
<dbReference type="InterPro" id="IPR013122">
    <property type="entry name" value="PKD1_2_channel"/>
</dbReference>
<keyword evidence="4 9" id="KW-1133">Transmembrane helix</keyword>
<evidence type="ECO:0000259" key="10">
    <source>
        <dbReference type="Pfam" id="PF08016"/>
    </source>
</evidence>
<evidence type="ECO:0000256" key="5">
    <source>
        <dbReference type="ARBA" id="ARBA00023043"/>
    </source>
</evidence>
<dbReference type="SMART" id="SM00248">
    <property type="entry name" value="ANK"/>
    <property type="match status" value="14"/>
</dbReference>
<keyword evidence="2 9" id="KW-0812">Transmembrane</keyword>
<feature type="compositionally biased region" description="Basic and acidic residues" evidence="8">
    <location>
        <begin position="195"/>
        <end position="207"/>
    </location>
</feature>
<evidence type="ECO:0000313" key="11">
    <source>
        <dbReference type="EnsemblMetazoa" id="G5068.1:cds"/>
    </source>
</evidence>
<feature type="compositionally biased region" description="Basic and acidic residues" evidence="8">
    <location>
        <begin position="93"/>
        <end position="106"/>
    </location>
</feature>
<feature type="repeat" description="ANK" evidence="7">
    <location>
        <begin position="452"/>
        <end position="484"/>
    </location>
</feature>
<feature type="transmembrane region" description="Helical" evidence="9">
    <location>
        <begin position="1112"/>
        <end position="1131"/>
    </location>
</feature>
<keyword evidence="5 7" id="KW-0040">ANK repeat</keyword>
<sequence>MRDIPKHQKRSRAFLPEHHYTPVLRDIDEGFDGDDGFSRELKMMDQMIRDTCIPKHQKRSRAVLPERFCSESASFKYVVDDDFKKLETLREAKENEKKEKEKKEPYRSQGMRDIPKHQKRSRAVLPEHHYTPVLRDIDEGFDGDEYFSRELKTPLEGKEKKKEKKKKKRKNPVRAKGEGEKKKKKKEKKRKNAVRPHESESSTEHINKLPPRGRKMANPIYDSVMTNLTDENVLNYALSNNLLGDINLLIESSDETLLQHAFSVGSTTKTALLQVTELNEIDLAEQILNRLKDVKQAMTATTKIEMSDQRPREFACLHLAAYYGYTDLVRLYVKFGEPYGISVDFPNEKKDTALFWATKFGHVDTVKCLLSLGADPNKENDKGSTAFYWAIRYEHTDIVRLLLQNTQTKVDINKERKSGLRAPIVLASAIGNNKIVKLLLKHGADPNHVITGGQTPLHHACIEGHTEVVRTLLEFKADFTAKDAKGNTALLLAGQFGHSDIVSILLDHGDDPIHSNNLEHDLWYYAMDDSDLMNTLLEKTAAPSEGKPHFFTAARYGHIKMIEYLLKTGQNPKDLDSNGNTFLHYATSFNQSEVIRAFHKIVSVDAQNDRGETCLHISVNYGFVQCTRTLLEVNASTNIPDKRGKNILHIAAMSKHTTPEIAKMIVVHTIKTHDWESLNATDSFGNNALHIAAKFAVPEVIWKFRWLRFKDLDKDGNTPLHKAVRSGEDSEGLETMLDIFEMMNRDGNVNQPNNKKETVLHLAALEGYHNTIRRLVYLKADLEATDSEGNTVLHKLVMKMASDPNNSSRFLRSFDVIAEQSTLWWSNKQNLKLYDLGKTPTDRLHRQAMVYIMTLKNKMNLSPLTLACELGVFEVLSRYLMMKNVTFFKEEDNVLMDVTNIMPMSSEDLSAKYFTGNSSSKVKNELSMLETLLHGVNKERASRILDIPPMKEIEKIYNVINAVTFTILVLLHITYMGLFSYAGIELSKEFRHNPINITTSSSLYALAYIVVPMEPLIFLLYSIMSVRSLIKRRNFTNPVLQFLPFLFYLAFSGLVIAWLVLITIQERYQDYVLAICLCFGWTYTITFTRGFKVINCFWRMILNMIVSDIRRFFIVYICVLLAFAFTLHALFQISYSIAETYPTMADTMFLLFNIMMGMGELFDDNFESGMSTAGRTAWFAKVVYVIYLILATIVLLNMLIAMMNDSYKQTLDVQKYHWRVDSVQIGVRIEQLLPWLPKMFSKIQHRKIPGEDKEYEVQKYFLILKQTEFESKYSQMAEPSDVQIKDQTKDNLVEINSRMTDTELQLKTIGNKLDQLVSLVQKGQNTDPSSTTTPVEGFRNL</sequence>
<feature type="region of interest" description="Disordered" evidence="8">
    <location>
        <begin position="93"/>
        <end position="127"/>
    </location>
</feature>
<feature type="domain" description="Polycystin cation channel PKD1/PKD2" evidence="10">
    <location>
        <begin position="1068"/>
        <end position="1209"/>
    </location>
</feature>
<feature type="repeat" description="ANK" evidence="7">
    <location>
        <begin position="755"/>
        <end position="787"/>
    </location>
</feature>
<protein>
    <recommendedName>
        <fullName evidence="10">Polycystin cation channel PKD1/PKD2 domain-containing protein</fullName>
    </recommendedName>
</protein>
<dbReference type="Pfam" id="PF08016">
    <property type="entry name" value="PKD_channel"/>
    <property type="match status" value="1"/>
</dbReference>
<dbReference type="InterPro" id="IPR002110">
    <property type="entry name" value="Ankyrin_rpt"/>
</dbReference>
<keyword evidence="12" id="KW-1185">Reference proteome</keyword>
<feature type="repeat" description="ANK" evidence="7">
    <location>
        <begin position="349"/>
        <end position="381"/>
    </location>
</feature>
<dbReference type="Pfam" id="PF12796">
    <property type="entry name" value="Ank_2"/>
    <property type="match status" value="3"/>
</dbReference>